<comment type="caution">
    <text evidence="1">The sequence shown here is derived from an EMBL/GenBank/DDBJ whole genome shotgun (WGS) entry which is preliminary data.</text>
</comment>
<reference evidence="1 2" key="1">
    <citation type="journal article" date="2017" name="Curr. Biol.">
        <title>Genome architecture and evolution of a unichromosomal asexual nematode.</title>
        <authorList>
            <person name="Fradin H."/>
            <person name="Zegar C."/>
            <person name="Gutwein M."/>
            <person name="Lucas J."/>
            <person name="Kovtun M."/>
            <person name="Corcoran D."/>
            <person name="Baugh L.R."/>
            <person name="Kiontke K."/>
            <person name="Gunsalus K."/>
            <person name="Fitch D.H."/>
            <person name="Piano F."/>
        </authorList>
    </citation>
    <scope>NUCLEOTIDE SEQUENCE [LARGE SCALE GENOMIC DNA]</scope>
    <source>
        <strain evidence="1">PF1309</strain>
    </source>
</reference>
<evidence type="ECO:0000313" key="2">
    <source>
        <dbReference type="Proteomes" id="UP000218231"/>
    </source>
</evidence>
<dbReference type="GO" id="GO:0005739">
    <property type="term" value="C:mitochondrion"/>
    <property type="evidence" value="ECO:0007669"/>
    <property type="project" value="TreeGrafter"/>
</dbReference>
<dbReference type="OrthoDB" id="185373at2759"/>
<dbReference type="EMBL" id="LIAE01008155">
    <property type="protein sequence ID" value="PAV75227.1"/>
    <property type="molecule type" value="Genomic_DNA"/>
</dbReference>
<dbReference type="InterPro" id="IPR011990">
    <property type="entry name" value="TPR-like_helical_dom_sf"/>
</dbReference>
<organism evidence="1 2">
    <name type="scientific">Diploscapter pachys</name>
    <dbReference type="NCBI Taxonomy" id="2018661"/>
    <lineage>
        <taxon>Eukaryota</taxon>
        <taxon>Metazoa</taxon>
        <taxon>Ecdysozoa</taxon>
        <taxon>Nematoda</taxon>
        <taxon>Chromadorea</taxon>
        <taxon>Rhabditida</taxon>
        <taxon>Rhabditina</taxon>
        <taxon>Rhabditomorpha</taxon>
        <taxon>Rhabditoidea</taxon>
        <taxon>Rhabditidae</taxon>
        <taxon>Diploscapter</taxon>
    </lineage>
</organism>
<dbReference type="STRING" id="2018661.A0A2A2KN04"/>
<dbReference type="Gene3D" id="1.25.40.10">
    <property type="entry name" value="Tetratricopeptide repeat domain"/>
    <property type="match status" value="1"/>
</dbReference>
<dbReference type="AlphaFoldDB" id="A0A2A2KN04"/>
<evidence type="ECO:0000313" key="1">
    <source>
        <dbReference type="EMBL" id="PAV75227.1"/>
    </source>
</evidence>
<sequence>MLRLCSRCLLTGRGILSIAVTTQNGQIQRPRLFLTRSAFLTTLPTEEEDAALINYDDFRGITPTAIPQRRRQNPETTLTYIYQFLGTNNRLTGEQILFDIIREIEQGSAPLIAALRNSPNRWIPMLVGACGAPMSIVPMQTRAVLMDRLWRQLRDRSLPITISTYNYRLKVMLENEIKFDPNLELKKLETKMKLDPNEDTFLYLLQQTATVGTQNSMQDMTYAMASRGFQVKSREYAAIIYSHALKGIYDKAESLVKQAMDKYSSEGHAEACGALVRGTAARGDMDKLRKFLRSSINLDNKKLVLNQSDIFETIWHLAKRHKAGETQTIELIEQILEYSNRKRGFFRSLVRAIEQHVTHGYYYTAIALLEETTRVAECIINQKRDAFIPQVLSRMSRQLIREEVSIEKVKDIANRVTTTFQAHKIKVYIYHDLLWASLMMKKFNNDQKLAYLTVFVEVIDRKRNRPHVILPLIAGVNTLTERLQILYRARNLGYKDISQLDVRFMIINILQPLYDSTRLSETQKARGMTKLDRMERSIASYGCDERSIWSLFFKWWEIKDHDERIEYKKRGPNQDDKIWPPALHLRTWLKKRYSEIFVEEEEDKTTKKATLTYEKLKCYIVNEDSTTIHSYLTSYGWPEGTNFNEIASKLLKLYLEGQPWQNVHWLLSELSSRTNSHLVTNSDPGSSPLANYDLLRVLRRCIESSNPFSIRDVIDLCYELRTMFPNAVASYENFFETQHEYNRFYSKFFDKNPQAKIEAIDDGFELIRTLVKLDFIQFHANETLSIMFVGFVLRKVGWEHAVATWMRFQSHLHLSNGLVALIRHCIHTQHEPNTHDNLQYVLHKAQNFISQSRVICLHLITLTTYHKIDDARRHFEEQKDLIDPSDCVLAMRLMNTIKLRETDEAAILAFSEMSLEIIDKEQGLVILKDLLRLCETKKLGMFALQLADLYASHGIELSDDEKKKLCELVGGNEQFERDWIFQPNGLLRLSEDDEINTDDEISKYKRKLLDELGETQRRATN</sequence>
<dbReference type="GO" id="GO:0003730">
    <property type="term" value="F:mRNA 3'-UTR binding"/>
    <property type="evidence" value="ECO:0007669"/>
    <property type="project" value="TreeGrafter"/>
</dbReference>
<dbReference type="GO" id="GO:0070129">
    <property type="term" value="P:regulation of mitochondrial translation"/>
    <property type="evidence" value="ECO:0007669"/>
    <property type="project" value="TreeGrafter"/>
</dbReference>
<name>A0A2A2KN04_9BILA</name>
<protein>
    <recommendedName>
        <fullName evidence="3">Pentacotripeptide-repeat region of PRORP domain-containing protein</fullName>
    </recommendedName>
</protein>
<dbReference type="PANTHER" id="PTHR46669">
    <property type="entry name" value="LEUCINE-RICH PPR MOTIF-CONTAINING PROTEIN, MITOCHONDRIAL"/>
    <property type="match status" value="1"/>
</dbReference>
<proteinExistence type="predicted"/>
<accession>A0A2A2KN04</accession>
<gene>
    <name evidence="1" type="ORF">WR25_18025</name>
</gene>
<keyword evidence="2" id="KW-1185">Reference proteome</keyword>
<dbReference type="InterPro" id="IPR033490">
    <property type="entry name" value="LRP130"/>
</dbReference>
<dbReference type="Proteomes" id="UP000218231">
    <property type="component" value="Unassembled WGS sequence"/>
</dbReference>
<evidence type="ECO:0008006" key="3">
    <source>
        <dbReference type="Google" id="ProtNLM"/>
    </source>
</evidence>
<dbReference type="GO" id="GO:0005634">
    <property type="term" value="C:nucleus"/>
    <property type="evidence" value="ECO:0007669"/>
    <property type="project" value="TreeGrafter"/>
</dbReference>
<dbReference type="PANTHER" id="PTHR46669:SF1">
    <property type="entry name" value="LEUCINE-RICH PPR MOTIF-CONTAINING PROTEIN, MITOCHONDRIAL"/>
    <property type="match status" value="1"/>
</dbReference>